<sequence length="476" mass="55333">MTTQITAATHHAFISEHFLLENEFSKRLYHEYAFPCPIIDYHNHLPPDAIAENKVFENLSQIWLAGDHYKWRAMRTLGVDESFITGNAPDQEKFMKWAESVPYTLRNPLYHWTHLELLRYFEEPSLLDEKSGPRIYDECTSKINSSSFSTLSLMEKMKVETVCTTDDPADDLKHHMAYAKNEAFTKMYPTFRPDKSFSIENPSIYKTYLQKLGNVAKIEIKNYSDLLQALKDRVDFFHENGCRLSDHGLEKLYFFENEKFNPEHIFAKVTGGSEVSQEEIQFFKFNVLSALCKMYHSKGWTQQFHLGAMRNNNSRKFGQLGPDTGFDSIGDYEQATALSRFLDHLDKGNHLCKTVIYNLNPSDNEIFATMSGNFNDGSIRGKIQFGSGWWFLDQKDGMERQINTLSNMGLVATFVGMLTDSRSFLSFPRHEYFRRILCNLFGRDMQKGELPRDEVWVGKIIQDICYHNAKNYFNFP</sequence>
<evidence type="ECO:0000256" key="4">
    <source>
        <dbReference type="ARBA" id="ARBA00012546"/>
    </source>
</evidence>
<dbReference type="InterPro" id="IPR032466">
    <property type="entry name" value="Metal_Hydrolase"/>
</dbReference>
<dbReference type="GO" id="GO:0008880">
    <property type="term" value="F:glucuronate isomerase activity"/>
    <property type="evidence" value="ECO:0007669"/>
    <property type="project" value="UniProtKB-UniRule"/>
</dbReference>
<evidence type="ECO:0000256" key="6">
    <source>
        <dbReference type="ARBA" id="ARBA00023235"/>
    </source>
</evidence>
<keyword evidence="6 7" id="KW-0413">Isomerase</keyword>
<dbReference type="GO" id="GO:0042840">
    <property type="term" value="P:D-glucuronate catabolic process"/>
    <property type="evidence" value="ECO:0007669"/>
    <property type="project" value="TreeGrafter"/>
</dbReference>
<dbReference type="GO" id="GO:0019698">
    <property type="term" value="P:D-galacturonate catabolic process"/>
    <property type="evidence" value="ECO:0007669"/>
    <property type="project" value="TreeGrafter"/>
</dbReference>
<dbReference type="RefSeq" id="WP_009032617.1">
    <property type="nucleotide sequence ID" value="NZ_ALWO02000023.1"/>
</dbReference>
<gene>
    <name evidence="7" type="primary">uxaC</name>
    <name evidence="8" type="ORF">A33Q_1307</name>
</gene>
<dbReference type="HAMAP" id="MF_00675">
    <property type="entry name" value="UxaC"/>
    <property type="match status" value="1"/>
</dbReference>
<comment type="caution">
    <text evidence="8">The sequence shown here is derived from an EMBL/GenBank/DDBJ whole genome shotgun (WGS) entry which is preliminary data.</text>
</comment>
<protein>
    <recommendedName>
        <fullName evidence="5 7">Uronate isomerase</fullName>
        <ecNumber evidence="4 7">5.3.1.12</ecNumber>
    </recommendedName>
    <alternativeName>
        <fullName evidence="7">Glucuronate isomerase</fullName>
    </alternativeName>
    <alternativeName>
        <fullName evidence="7">Uronic isomerase</fullName>
    </alternativeName>
</protein>
<dbReference type="PANTHER" id="PTHR30068">
    <property type="entry name" value="URONATE ISOMERASE"/>
    <property type="match status" value="1"/>
</dbReference>
<dbReference type="NCBIfam" id="NF002794">
    <property type="entry name" value="PRK02925.1"/>
    <property type="match status" value="1"/>
</dbReference>
<evidence type="ECO:0000313" key="8">
    <source>
        <dbReference type="EMBL" id="EOZ98653.1"/>
    </source>
</evidence>
<dbReference type="EMBL" id="ALWO02000023">
    <property type="protein sequence ID" value="EOZ98653.1"/>
    <property type="molecule type" value="Genomic_DNA"/>
</dbReference>
<dbReference type="SUPFAM" id="SSF51556">
    <property type="entry name" value="Metallo-dependent hydrolases"/>
    <property type="match status" value="1"/>
</dbReference>
<dbReference type="AlphaFoldDB" id="S2E8M8"/>
<dbReference type="Gene3D" id="1.10.2020.10">
    <property type="entry name" value="uronate isomerase, domain 2, chain A"/>
    <property type="match status" value="1"/>
</dbReference>
<comment type="similarity">
    <text evidence="3 7">Belongs to the metallo-dependent hydrolases superfamily. Uronate isomerase family.</text>
</comment>
<dbReference type="Gene3D" id="3.20.20.140">
    <property type="entry name" value="Metal-dependent hydrolases"/>
    <property type="match status" value="1"/>
</dbReference>
<evidence type="ECO:0000256" key="3">
    <source>
        <dbReference type="ARBA" id="ARBA00008397"/>
    </source>
</evidence>
<dbReference type="EC" id="5.3.1.12" evidence="4 7"/>
<evidence type="ECO:0000313" key="9">
    <source>
        <dbReference type="Proteomes" id="UP000006073"/>
    </source>
</evidence>
<dbReference type="STRING" id="1189612.A33Q_1307"/>
<dbReference type="InterPro" id="IPR003766">
    <property type="entry name" value="Uronate_isomerase"/>
</dbReference>
<dbReference type="eggNOG" id="COG1904">
    <property type="taxonomic scope" value="Bacteria"/>
</dbReference>
<comment type="catalytic activity">
    <reaction evidence="7">
        <text>aldehydo-D-galacturonate = keto-D-tagaturonate</text>
        <dbReference type="Rhea" id="RHEA:27702"/>
        <dbReference type="ChEBI" id="CHEBI:12952"/>
        <dbReference type="ChEBI" id="CHEBI:17886"/>
    </reaction>
</comment>
<comment type="catalytic activity">
    <reaction evidence="1 7">
        <text>D-glucuronate = D-fructuronate</text>
        <dbReference type="Rhea" id="RHEA:13049"/>
        <dbReference type="ChEBI" id="CHEBI:58720"/>
        <dbReference type="ChEBI" id="CHEBI:59863"/>
        <dbReference type="EC" id="5.3.1.12"/>
    </reaction>
</comment>
<reference evidence="8 9" key="1">
    <citation type="journal article" date="2013" name="Genome Announc.">
        <title>Draft Genome Sequence of Indibacter alkaliphilus Strain LW1T, Isolated from Lonar Lake, a Haloalkaline Lake in the Buldana District of Maharashtra, India.</title>
        <authorList>
            <person name="Singh A."/>
            <person name="Kumar Jangir P."/>
            <person name="Sharma R."/>
            <person name="Singh A."/>
            <person name="Kumar Pinnaka A."/>
            <person name="Shivaji S."/>
        </authorList>
    </citation>
    <scope>NUCLEOTIDE SEQUENCE [LARGE SCALE GENOMIC DNA]</scope>
    <source>
        <strain evidence="9">CCUG 57479 / KCTC 22604 / LW1</strain>
    </source>
</reference>
<proteinExistence type="inferred from homology"/>
<evidence type="ECO:0000256" key="5">
    <source>
        <dbReference type="ARBA" id="ARBA00020555"/>
    </source>
</evidence>
<dbReference type="Pfam" id="PF02614">
    <property type="entry name" value="UxaC"/>
    <property type="match status" value="1"/>
</dbReference>
<evidence type="ECO:0000256" key="7">
    <source>
        <dbReference type="HAMAP-Rule" id="MF_00675"/>
    </source>
</evidence>
<comment type="pathway">
    <text evidence="2 7">Carbohydrate metabolism; pentose and glucuronate interconversion.</text>
</comment>
<name>S2E8M8_INDAL</name>
<dbReference type="PANTHER" id="PTHR30068:SF4">
    <property type="entry name" value="URONATE ISOMERASE"/>
    <property type="match status" value="1"/>
</dbReference>
<dbReference type="OrthoDB" id="9766564at2"/>
<dbReference type="Proteomes" id="UP000006073">
    <property type="component" value="Unassembled WGS sequence"/>
</dbReference>
<dbReference type="UniPathway" id="UPA00246"/>
<accession>S2E8M8</accession>
<evidence type="ECO:0000256" key="1">
    <source>
        <dbReference type="ARBA" id="ARBA00001165"/>
    </source>
</evidence>
<keyword evidence="9" id="KW-1185">Reference proteome</keyword>
<organism evidence="8 9">
    <name type="scientific">Indibacter alkaliphilus (strain CCUG 57479 / KCTC 22604 / LW1)</name>
    <dbReference type="NCBI Taxonomy" id="1189612"/>
    <lineage>
        <taxon>Bacteria</taxon>
        <taxon>Pseudomonadati</taxon>
        <taxon>Bacteroidota</taxon>
        <taxon>Cytophagia</taxon>
        <taxon>Cytophagales</taxon>
        <taxon>Cyclobacteriaceae</taxon>
    </lineage>
</organism>
<evidence type="ECO:0000256" key="2">
    <source>
        <dbReference type="ARBA" id="ARBA00004892"/>
    </source>
</evidence>